<reference evidence="8" key="3">
    <citation type="submission" date="2025-09" db="UniProtKB">
        <authorList>
            <consortium name="Ensembl"/>
        </authorList>
    </citation>
    <scope>IDENTIFICATION</scope>
</reference>
<dbReference type="Pfam" id="PF15990">
    <property type="entry name" value="UPF0767"/>
    <property type="match status" value="1"/>
</dbReference>
<feature type="compositionally biased region" description="Basic residues" evidence="7">
    <location>
        <begin position="18"/>
        <end position="28"/>
    </location>
</feature>
<keyword evidence="5" id="KW-1133">Transmembrane helix</keyword>
<dbReference type="AlphaFoldDB" id="A0A5F8G9Z7"/>
<dbReference type="InParanoid" id="A0A5F8G9Z7"/>
<evidence type="ECO:0000256" key="6">
    <source>
        <dbReference type="ARBA" id="ARBA00023136"/>
    </source>
</evidence>
<evidence type="ECO:0000256" key="5">
    <source>
        <dbReference type="ARBA" id="ARBA00022989"/>
    </source>
</evidence>
<keyword evidence="4" id="KW-0812">Transmembrane</keyword>
<dbReference type="InterPro" id="IPR031933">
    <property type="entry name" value="UPF0767"/>
</dbReference>
<evidence type="ECO:0000313" key="8">
    <source>
        <dbReference type="Ensembl" id="ENSMODP00000044206.1"/>
    </source>
</evidence>
<protein>
    <recommendedName>
        <fullName evidence="3">Small integral membrane protein 12</fullName>
    </recommendedName>
</protein>
<reference evidence="8 9" key="1">
    <citation type="journal article" date="2007" name="Nature">
        <title>Genome of the marsupial Monodelphis domestica reveals innovation in non-coding sequences.</title>
        <authorList>
            <person name="Mikkelsen T.S."/>
            <person name="Wakefield M.J."/>
            <person name="Aken B."/>
            <person name="Amemiya C.T."/>
            <person name="Chang J.L."/>
            <person name="Duke S."/>
            <person name="Garber M."/>
            <person name="Gentles A.J."/>
            <person name="Goodstadt L."/>
            <person name="Heger A."/>
            <person name="Jurka J."/>
            <person name="Kamal M."/>
            <person name="Mauceli E."/>
            <person name="Searle S.M."/>
            <person name="Sharpe T."/>
            <person name="Baker M.L."/>
            <person name="Batzer M.A."/>
            <person name="Benos P.V."/>
            <person name="Belov K."/>
            <person name="Clamp M."/>
            <person name="Cook A."/>
            <person name="Cuff J."/>
            <person name="Das R."/>
            <person name="Davidow L."/>
            <person name="Deakin J.E."/>
            <person name="Fazzari M.J."/>
            <person name="Glass J.L."/>
            <person name="Grabherr M."/>
            <person name="Greally J.M."/>
            <person name="Gu W."/>
            <person name="Hore T.A."/>
            <person name="Huttley G.A."/>
            <person name="Kleber M."/>
            <person name="Jirtle R.L."/>
            <person name="Koina E."/>
            <person name="Lee J.T."/>
            <person name="Mahony S."/>
            <person name="Marra M.A."/>
            <person name="Miller R.D."/>
            <person name="Nicholls R.D."/>
            <person name="Oda M."/>
            <person name="Papenfuss A.T."/>
            <person name="Parra Z.E."/>
            <person name="Pollock D.D."/>
            <person name="Ray D.A."/>
            <person name="Schein J.E."/>
            <person name="Speed T.P."/>
            <person name="Thompson K."/>
            <person name="VandeBerg J.L."/>
            <person name="Wade C.M."/>
            <person name="Walker J.A."/>
            <person name="Waters P.D."/>
            <person name="Webber C."/>
            <person name="Weidman J.R."/>
            <person name="Xie X."/>
            <person name="Zody M.C."/>
            <person name="Baldwin J."/>
            <person name="Abdouelleil A."/>
            <person name="Abdulkadir J."/>
            <person name="Abebe A."/>
            <person name="Abera B."/>
            <person name="Abreu J."/>
            <person name="Acer S.C."/>
            <person name="Aftuck L."/>
            <person name="Alexander A."/>
            <person name="An P."/>
            <person name="Anderson E."/>
            <person name="Anderson S."/>
            <person name="Arachi H."/>
            <person name="Azer M."/>
            <person name="Bachantsang P."/>
            <person name="Barry A."/>
            <person name="Bayul T."/>
            <person name="Berlin A."/>
            <person name="Bessette D."/>
            <person name="Bloom T."/>
            <person name="Bloom T."/>
            <person name="Boguslavskiy L."/>
            <person name="Bonnet C."/>
            <person name="Boukhgalter B."/>
            <person name="Bourzgui I."/>
            <person name="Brown A."/>
            <person name="Cahill P."/>
            <person name="Channer S."/>
            <person name="Cheshatsang Y."/>
            <person name="Chuda L."/>
            <person name="Citroen M."/>
            <person name="Collymore A."/>
            <person name="Cooke P."/>
            <person name="Costello M."/>
            <person name="D'Aco K."/>
            <person name="Daza R."/>
            <person name="De Haan G."/>
            <person name="DeGray S."/>
            <person name="DeMaso C."/>
            <person name="Dhargay N."/>
            <person name="Dooley K."/>
            <person name="Dooley E."/>
            <person name="Doricent M."/>
            <person name="Dorje P."/>
            <person name="Dorjee K."/>
            <person name="Dupes A."/>
            <person name="Elong R."/>
            <person name="Falk J."/>
            <person name="Farina A."/>
            <person name="Faro S."/>
            <person name="Ferguson D."/>
            <person name="Fisher S."/>
            <person name="Foley C.D."/>
            <person name="Franke A."/>
            <person name="Friedrich D."/>
            <person name="Gadbois L."/>
            <person name="Gearin G."/>
            <person name="Gearin C.R."/>
            <person name="Giannoukos G."/>
            <person name="Goode T."/>
            <person name="Graham J."/>
            <person name="Grandbois E."/>
            <person name="Grewal S."/>
            <person name="Gyaltsen K."/>
            <person name="Hafez N."/>
            <person name="Hagos B."/>
            <person name="Hall J."/>
            <person name="Henson C."/>
            <person name="Hollinger A."/>
            <person name="Honan T."/>
            <person name="Huard M.D."/>
            <person name="Hughes L."/>
            <person name="Hurhula B."/>
            <person name="Husby M.E."/>
            <person name="Kamat A."/>
            <person name="Kanga B."/>
            <person name="Kashin S."/>
            <person name="Khazanovich D."/>
            <person name="Kisner P."/>
            <person name="Lance K."/>
            <person name="Lara M."/>
            <person name="Lee W."/>
            <person name="Lennon N."/>
            <person name="Letendre F."/>
            <person name="LeVine R."/>
            <person name="Lipovsky A."/>
            <person name="Liu X."/>
            <person name="Liu J."/>
            <person name="Liu S."/>
            <person name="Lokyitsang T."/>
            <person name="Lokyitsang Y."/>
            <person name="Lubonja R."/>
            <person name="Lui A."/>
            <person name="MacDonald P."/>
            <person name="Magnisalis V."/>
            <person name="Maru K."/>
            <person name="Matthews C."/>
            <person name="McCusker W."/>
            <person name="McDonough S."/>
            <person name="Mehta T."/>
            <person name="Meldrim J."/>
            <person name="Meneus L."/>
            <person name="Mihai O."/>
            <person name="Mihalev A."/>
            <person name="Mihova T."/>
            <person name="Mittelman R."/>
            <person name="Mlenga V."/>
            <person name="Montmayeur A."/>
            <person name="Mulrain L."/>
            <person name="Navidi A."/>
            <person name="Naylor J."/>
            <person name="Negash T."/>
            <person name="Nguyen T."/>
            <person name="Nguyen N."/>
            <person name="Nicol R."/>
            <person name="Norbu C."/>
            <person name="Norbu N."/>
            <person name="Novod N."/>
            <person name="O'Neill B."/>
            <person name="Osman S."/>
            <person name="Markiewicz E."/>
            <person name="Oyono O.L."/>
            <person name="Patti C."/>
            <person name="Phunkhang P."/>
            <person name="Pierre F."/>
            <person name="Priest M."/>
            <person name="Raghuraman S."/>
            <person name="Rege F."/>
            <person name="Reyes R."/>
            <person name="Rise C."/>
            <person name="Rogov P."/>
            <person name="Ross K."/>
            <person name="Ryan E."/>
            <person name="Settipalli S."/>
            <person name="Shea T."/>
            <person name="Sherpa N."/>
            <person name="Shi L."/>
            <person name="Shih D."/>
            <person name="Sparrow T."/>
            <person name="Spaulding J."/>
            <person name="Stalker J."/>
            <person name="Stange-Thomann N."/>
            <person name="Stavropoulos S."/>
            <person name="Stone C."/>
            <person name="Strader C."/>
            <person name="Tesfaye S."/>
            <person name="Thomson T."/>
            <person name="Thoulutsang Y."/>
            <person name="Thoulutsang D."/>
            <person name="Topham K."/>
            <person name="Topping I."/>
            <person name="Tsamla T."/>
            <person name="Vassiliev H."/>
            <person name="Vo A."/>
            <person name="Wangchuk T."/>
            <person name="Wangdi T."/>
            <person name="Weiand M."/>
            <person name="Wilkinson J."/>
            <person name="Wilson A."/>
            <person name="Yadav S."/>
            <person name="Young G."/>
            <person name="Yu Q."/>
            <person name="Zembek L."/>
            <person name="Zhong D."/>
            <person name="Zimmer A."/>
            <person name="Zwirko Z."/>
            <person name="Jaffe D.B."/>
            <person name="Alvarez P."/>
            <person name="Brockman W."/>
            <person name="Butler J."/>
            <person name="Chin C."/>
            <person name="Gnerre S."/>
            <person name="MacCallum I."/>
            <person name="Graves J.A."/>
            <person name="Ponting C.P."/>
            <person name="Breen M."/>
            <person name="Samollow P.B."/>
            <person name="Lander E.S."/>
            <person name="Lindblad-Toh K."/>
        </authorList>
    </citation>
    <scope>NUCLEOTIDE SEQUENCE [LARGE SCALE GENOMIC DNA]</scope>
</reference>
<dbReference type="PANTHER" id="PTHR28599">
    <property type="entry name" value="SMALL INTEGRAL MEMBRANE PROTEIN 12"/>
    <property type="match status" value="1"/>
</dbReference>
<dbReference type="Bgee" id="ENSMODG00000043557">
    <property type="expression patterns" value="Expressed in adult mammalian kidney and 17 other cell types or tissues"/>
</dbReference>
<accession>A0A5F8G9Z7</accession>
<evidence type="ECO:0000256" key="7">
    <source>
        <dbReference type="SAM" id="MobiDB-lite"/>
    </source>
</evidence>
<comment type="subcellular location">
    <subcellularLocation>
        <location evidence="1">Membrane</location>
        <topology evidence="1">Single-pass membrane protein</topology>
    </subcellularLocation>
</comment>
<dbReference type="PANTHER" id="PTHR28599:SF1">
    <property type="entry name" value="SMALL INTEGRAL MEMBRANE PROTEIN 12"/>
    <property type="match status" value="1"/>
</dbReference>
<evidence type="ECO:0000256" key="4">
    <source>
        <dbReference type="ARBA" id="ARBA00022692"/>
    </source>
</evidence>
<dbReference type="Proteomes" id="UP000002280">
    <property type="component" value="Chromosome 4"/>
</dbReference>
<organism evidence="8 9">
    <name type="scientific">Monodelphis domestica</name>
    <name type="common">Gray short-tailed opossum</name>
    <dbReference type="NCBI Taxonomy" id="13616"/>
    <lineage>
        <taxon>Eukaryota</taxon>
        <taxon>Metazoa</taxon>
        <taxon>Chordata</taxon>
        <taxon>Craniata</taxon>
        <taxon>Vertebrata</taxon>
        <taxon>Euteleostomi</taxon>
        <taxon>Mammalia</taxon>
        <taxon>Metatheria</taxon>
        <taxon>Didelphimorphia</taxon>
        <taxon>Didelphidae</taxon>
        <taxon>Monodelphis</taxon>
    </lineage>
</organism>
<sequence length="190" mass="21371">MYHVPIHSQIPGAPKVRPPGRHTTRWRCRPPSERCRRRRRRPALSPQLPGTRPIRARRVGPAPRAAGSLVRGETCARPGGGWRGCTAGPKAGSGVTDAMWPVFWTAIRVYAPYVTFPVAFVVGAVGYHLEWFIRGKSPQPVEEEKSILERREDRKLEELLGKDLTQVVSLKDKLEFAPKAVLNRNRPEKS</sequence>
<dbReference type="Ensembl" id="ENSMODT00000068809.1">
    <property type="protein sequence ID" value="ENSMODP00000044206.1"/>
    <property type="gene ID" value="ENSMODG00000043557.1"/>
</dbReference>
<reference evidence="8" key="2">
    <citation type="submission" date="2025-08" db="UniProtKB">
        <authorList>
            <consortium name="Ensembl"/>
        </authorList>
    </citation>
    <scope>IDENTIFICATION</scope>
</reference>
<evidence type="ECO:0000256" key="1">
    <source>
        <dbReference type="ARBA" id="ARBA00004167"/>
    </source>
</evidence>
<keyword evidence="6" id="KW-0472">Membrane</keyword>
<feature type="region of interest" description="Disordered" evidence="7">
    <location>
        <begin position="1"/>
        <end position="69"/>
    </location>
</feature>
<evidence type="ECO:0000256" key="2">
    <source>
        <dbReference type="ARBA" id="ARBA00007304"/>
    </source>
</evidence>
<evidence type="ECO:0000256" key="3">
    <source>
        <dbReference type="ARBA" id="ARBA00017813"/>
    </source>
</evidence>
<name>A0A5F8G9Z7_MONDO</name>
<comment type="similarity">
    <text evidence="2">Belongs to the SMIM12 family.</text>
</comment>
<dbReference type="GO" id="GO:0016020">
    <property type="term" value="C:membrane"/>
    <property type="evidence" value="ECO:0007669"/>
    <property type="project" value="UniProtKB-SubCell"/>
</dbReference>
<evidence type="ECO:0000313" key="9">
    <source>
        <dbReference type="Proteomes" id="UP000002280"/>
    </source>
</evidence>
<dbReference type="GeneTree" id="ENSGT00390000009435"/>
<dbReference type="STRING" id="13616.ENSMODP00000044206"/>
<keyword evidence="9" id="KW-1185">Reference proteome</keyword>
<proteinExistence type="inferred from homology"/>